<keyword evidence="3" id="KW-1185">Reference proteome</keyword>
<feature type="region of interest" description="Disordered" evidence="1">
    <location>
        <begin position="24"/>
        <end position="45"/>
    </location>
</feature>
<dbReference type="PROSITE" id="PS51257">
    <property type="entry name" value="PROKAR_LIPOPROTEIN"/>
    <property type="match status" value="1"/>
</dbReference>
<evidence type="ECO:0000313" key="2">
    <source>
        <dbReference type="EMBL" id="RYQ78899.1"/>
    </source>
</evidence>
<comment type="caution">
    <text evidence="2">The sequence shown here is derived from an EMBL/GenBank/DDBJ whole genome shotgun (WGS) entry which is preliminary data.</text>
</comment>
<gene>
    <name evidence="2" type="ORF">Ahy_Scaffold8g108377</name>
</gene>
<organism evidence="2 3">
    <name type="scientific">Arachis hypogaea</name>
    <name type="common">Peanut</name>
    <dbReference type="NCBI Taxonomy" id="3818"/>
    <lineage>
        <taxon>Eukaryota</taxon>
        <taxon>Viridiplantae</taxon>
        <taxon>Streptophyta</taxon>
        <taxon>Embryophyta</taxon>
        <taxon>Tracheophyta</taxon>
        <taxon>Spermatophyta</taxon>
        <taxon>Magnoliopsida</taxon>
        <taxon>eudicotyledons</taxon>
        <taxon>Gunneridae</taxon>
        <taxon>Pentapetalae</taxon>
        <taxon>rosids</taxon>
        <taxon>fabids</taxon>
        <taxon>Fabales</taxon>
        <taxon>Fabaceae</taxon>
        <taxon>Papilionoideae</taxon>
        <taxon>50 kb inversion clade</taxon>
        <taxon>dalbergioids sensu lato</taxon>
        <taxon>Dalbergieae</taxon>
        <taxon>Pterocarpus clade</taxon>
        <taxon>Arachis</taxon>
    </lineage>
</organism>
<proteinExistence type="predicted"/>
<sequence length="84" mass="9022">MSSHYSRLSPASLLSSSCSLQPLLSPSARSAHPSSSSSRRPARRRVVGIVHRGNALCPVPQSSKVLMVMFGGFGKYACTLYVEQ</sequence>
<reference evidence="2 3" key="1">
    <citation type="submission" date="2019-01" db="EMBL/GenBank/DDBJ databases">
        <title>Sequencing of cultivated peanut Arachis hypogaea provides insights into genome evolution and oil improvement.</title>
        <authorList>
            <person name="Chen X."/>
        </authorList>
    </citation>
    <scope>NUCLEOTIDE SEQUENCE [LARGE SCALE GENOMIC DNA]</scope>
    <source>
        <strain evidence="3">cv. Fuhuasheng</strain>
        <tissue evidence="2">Leaves</tissue>
    </source>
</reference>
<dbReference type="Proteomes" id="UP000289738">
    <property type="component" value="Unassembled WGS sequence"/>
</dbReference>
<name>A0A444WN10_ARAHY</name>
<evidence type="ECO:0000256" key="1">
    <source>
        <dbReference type="SAM" id="MobiDB-lite"/>
    </source>
</evidence>
<feature type="compositionally biased region" description="Low complexity" evidence="1">
    <location>
        <begin position="24"/>
        <end position="39"/>
    </location>
</feature>
<dbReference type="AlphaFoldDB" id="A0A444WN10"/>
<protein>
    <submittedName>
        <fullName evidence="2">Uncharacterized protein</fullName>
    </submittedName>
</protein>
<accession>A0A444WN10</accession>
<evidence type="ECO:0000313" key="3">
    <source>
        <dbReference type="Proteomes" id="UP000289738"/>
    </source>
</evidence>
<dbReference type="EMBL" id="SDMP01000028">
    <property type="protein sequence ID" value="RYQ78899.1"/>
    <property type="molecule type" value="Genomic_DNA"/>
</dbReference>